<protein>
    <submittedName>
        <fullName evidence="3">General stress protein 69</fullName>
        <ecNumber evidence="3">1.1.1.-</ecNumber>
    </submittedName>
</protein>
<dbReference type="EC" id="1.1.1.-" evidence="3"/>
<sequence>MSVLRKIGTTDIEVTPVAMGCWPITGITSVDVTREASLQTLQAAFDSGINFFDTAYSYGYEGESERMIAEVLGSHRDEIVIASKCGLSWNSAREKIRDARPEVIRKHCEESLKRLNTDRIDLYYLHAPDPQTPVEDSAAVLRELLDSGKIRAVGVSNFHTVESYETFQQVCPIAAAQPHYNMLQREIEDAILPWCLTNQVSVIPYWPLMKGFLAGKLSRDHEWDPKDGRQKYGVFQGREWDKTHDFLDELRPLAESAGITMAQLAIAWTIQRPGITAALCGAKRPEQIRDTAQAMKIQLSESTIQAIDEAIVRRGPVISHPAVT</sequence>
<dbReference type="OrthoDB" id="9804790at2"/>
<evidence type="ECO:0000259" key="2">
    <source>
        <dbReference type="Pfam" id="PF00248"/>
    </source>
</evidence>
<name>A0A5C5X5Y1_9PLAN</name>
<dbReference type="PROSITE" id="PS00062">
    <property type="entry name" value="ALDOKETO_REDUCTASE_2"/>
    <property type="match status" value="1"/>
</dbReference>
<keyword evidence="1 3" id="KW-0560">Oxidoreductase</keyword>
<evidence type="ECO:0000313" key="3">
    <source>
        <dbReference type="EMBL" id="TWT58426.1"/>
    </source>
</evidence>
<dbReference type="InterPro" id="IPR020471">
    <property type="entry name" value="AKR"/>
</dbReference>
<dbReference type="Proteomes" id="UP000317243">
    <property type="component" value="Unassembled WGS sequence"/>
</dbReference>
<dbReference type="PRINTS" id="PR00069">
    <property type="entry name" value="ALDKETRDTASE"/>
</dbReference>
<dbReference type="AlphaFoldDB" id="A0A5C5X5Y1"/>
<evidence type="ECO:0000256" key="1">
    <source>
        <dbReference type="ARBA" id="ARBA00023002"/>
    </source>
</evidence>
<dbReference type="GO" id="GO:0016491">
    <property type="term" value="F:oxidoreductase activity"/>
    <property type="evidence" value="ECO:0007669"/>
    <property type="project" value="UniProtKB-KW"/>
</dbReference>
<dbReference type="InterPro" id="IPR036812">
    <property type="entry name" value="NAD(P)_OxRdtase_dom_sf"/>
</dbReference>
<dbReference type="InterPro" id="IPR018170">
    <property type="entry name" value="Aldo/ket_reductase_CS"/>
</dbReference>
<keyword evidence="4" id="KW-1185">Reference proteome</keyword>
<dbReference type="PANTHER" id="PTHR43364">
    <property type="entry name" value="NADH-SPECIFIC METHYLGLYOXAL REDUCTASE-RELATED"/>
    <property type="match status" value="1"/>
</dbReference>
<dbReference type="GO" id="GO:0005829">
    <property type="term" value="C:cytosol"/>
    <property type="evidence" value="ECO:0007669"/>
    <property type="project" value="TreeGrafter"/>
</dbReference>
<organism evidence="3 4">
    <name type="scientific">Thalassoglobus neptunius</name>
    <dbReference type="NCBI Taxonomy" id="1938619"/>
    <lineage>
        <taxon>Bacteria</taxon>
        <taxon>Pseudomonadati</taxon>
        <taxon>Planctomycetota</taxon>
        <taxon>Planctomycetia</taxon>
        <taxon>Planctomycetales</taxon>
        <taxon>Planctomycetaceae</taxon>
        <taxon>Thalassoglobus</taxon>
    </lineage>
</organism>
<gene>
    <name evidence="3" type="primary">yhdN_1</name>
    <name evidence="3" type="ORF">KOR42_18000</name>
</gene>
<dbReference type="Gene3D" id="3.20.20.100">
    <property type="entry name" value="NADP-dependent oxidoreductase domain"/>
    <property type="match status" value="1"/>
</dbReference>
<comment type="caution">
    <text evidence="3">The sequence shown here is derived from an EMBL/GenBank/DDBJ whole genome shotgun (WGS) entry which is preliminary data.</text>
</comment>
<dbReference type="CDD" id="cd19084">
    <property type="entry name" value="AKR_AKR11B1-like"/>
    <property type="match status" value="1"/>
</dbReference>
<dbReference type="InterPro" id="IPR023210">
    <property type="entry name" value="NADP_OxRdtase_dom"/>
</dbReference>
<dbReference type="InterPro" id="IPR050523">
    <property type="entry name" value="AKR_Detox_Biosynth"/>
</dbReference>
<evidence type="ECO:0000313" key="4">
    <source>
        <dbReference type="Proteomes" id="UP000317243"/>
    </source>
</evidence>
<accession>A0A5C5X5Y1</accession>
<dbReference type="Pfam" id="PF00248">
    <property type="entry name" value="Aldo_ket_red"/>
    <property type="match status" value="1"/>
</dbReference>
<proteinExistence type="predicted"/>
<dbReference type="SUPFAM" id="SSF51430">
    <property type="entry name" value="NAD(P)-linked oxidoreductase"/>
    <property type="match status" value="1"/>
</dbReference>
<dbReference type="RefSeq" id="WP_146508811.1">
    <property type="nucleotide sequence ID" value="NZ_SIHI01000001.1"/>
</dbReference>
<dbReference type="PANTHER" id="PTHR43364:SF4">
    <property type="entry name" value="NAD(P)-LINKED OXIDOREDUCTASE SUPERFAMILY PROTEIN"/>
    <property type="match status" value="1"/>
</dbReference>
<dbReference type="EMBL" id="SIHI01000001">
    <property type="protein sequence ID" value="TWT58426.1"/>
    <property type="molecule type" value="Genomic_DNA"/>
</dbReference>
<reference evidence="3 4" key="1">
    <citation type="submission" date="2019-02" db="EMBL/GenBank/DDBJ databases">
        <title>Deep-cultivation of Planctomycetes and their phenomic and genomic characterization uncovers novel biology.</title>
        <authorList>
            <person name="Wiegand S."/>
            <person name="Jogler M."/>
            <person name="Boedeker C."/>
            <person name="Pinto D."/>
            <person name="Vollmers J."/>
            <person name="Rivas-Marin E."/>
            <person name="Kohn T."/>
            <person name="Peeters S.H."/>
            <person name="Heuer A."/>
            <person name="Rast P."/>
            <person name="Oberbeckmann S."/>
            <person name="Bunk B."/>
            <person name="Jeske O."/>
            <person name="Meyerdierks A."/>
            <person name="Storesund J.E."/>
            <person name="Kallscheuer N."/>
            <person name="Luecker S."/>
            <person name="Lage O.M."/>
            <person name="Pohl T."/>
            <person name="Merkel B.J."/>
            <person name="Hornburger P."/>
            <person name="Mueller R.-W."/>
            <person name="Bruemmer F."/>
            <person name="Labrenz M."/>
            <person name="Spormann A.M."/>
            <person name="Op Den Camp H."/>
            <person name="Overmann J."/>
            <person name="Amann R."/>
            <person name="Jetten M.S.M."/>
            <person name="Mascher T."/>
            <person name="Medema M.H."/>
            <person name="Devos D.P."/>
            <person name="Kaster A.-K."/>
            <person name="Ovreas L."/>
            <person name="Rohde M."/>
            <person name="Galperin M.Y."/>
            <person name="Jogler C."/>
        </authorList>
    </citation>
    <scope>NUCLEOTIDE SEQUENCE [LARGE SCALE GENOMIC DNA]</scope>
    <source>
        <strain evidence="3 4">KOR42</strain>
    </source>
</reference>
<feature type="domain" description="NADP-dependent oxidoreductase" evidence="2">
    <location>
        <begin position="18"/>
        <end position="310"/>
    </location>
</feature>